<dbReference type="RefSeq" id="WP_159601389.1">
    <property type="nucleotide sequence ID" value="NZ_CACSAS010000001.1"/>
</dbReference>
<evidence type="ECO:0000313" key="6">
    <source>
        <dbReference type="EMBL" id="CAA0113581.1"/>
    </source>
</evidence>
<protein>
    <submittedName>
        <fullName evidence="6">33 kDa chaperonin</fullName>
    </submittedName>
</protein>
<dbReference type="EMBL" id="CACSAS010000001">
    <property type="protein sequence ID" value="CAA0113581.1"/>
    <property type="molecule type" value="Genomic_DNA"/>
</dbReference>
<dbReference type="GO" id="GO:0042026">
    <property type="term" value="P:protein refolding"/>
    <property type="evidence" value="ECO:0007669"/>
    <property type="project" value="TreeGrafter"/>
</dbReference>
<gene>
    <name evidence="6" type="primary">hslO</name>
    <name evidence="6" type="ORF">STARVERO_04224</name>
</gene>
<dbReference type="Proteomes" id="UP000433050">
    <property type="component" value="Unassembled WGS sequence"/>
</dbReference>
<dbReference type="Gene3D" id="1.10.287.480">
    <property type="entry name" value="helix hairpin bin"/>
    <property type="match status" value="1"/>
</dbReference>
<keyword evidence="7" id="KW-1185">Reference proteome</keyword>
<dbReference type="Pfam" id="PF01430">
    <property type="entry name" value="HSP33"/>
    <property type="match status" value="1"/>
</dbReference>
<dbReference type="CDD" id="cd00498">
    <property type="entry name" value="Hsp33"/>
    <property type="match status" value="1"/>
</dbReference>
<name>A0A5S9Q8P3_9HYPH</name>
<sequence>MTSQTETQSRSPAAHAVDDRVTPFHVDALDVRGRLVRLGTSLDAVLAHHDYPAPVKRLLGEAVALTVLLGSTLKISGRFILQTRTDGPVDLLVVDFSAPQDVRAYARFDADKLAEMQKGLAAGAGFDSGALLGHGHLAMTIDQGLSVNRYQGVVALEGEGLEAAAHQYFAQSEQIPTRVRLAVAEEVRPGGAASSWRAGGLMVQFLPTEGGRVRPADLHPGDAPEGTEIPEAVEDDAWVETQSLIGTLEDIELVDADLSSERLLFRLFHERGVRVFDAESVVAKCSCSRERVVGVLGSFSREERESLVEDGKVSVTCEFCGRTYDFKAEEIVGGDEPEAEAGA</sequence>
<evidence type="ECO:0000256" key="2">
    <source>
        <dbReference type="ARBA" id="ARBA00022833"/>
    </source>
</evidence>
<dbReference type="InterPro" id="IPR023212">
    <property type="entry name" value="Hsp33_helix_hairpin_bin_dom_sf"/>
</dbReference>
<keyword evidence="3" id="KW-1015">Disulfide bond</keyword>
<dbReference type="InterPro" id="IPR016153">
    <property type="entry name" value="Heat_shock_Hsp33_N"/>
</dbReference>
<organism evidence="6 7">
    <name type="scientific">Starkeya nomas</name>
    <dbReference type="NCBI Taxonomy" id="2666134"/>
    <lineage>
        <taxon>Bacteria</taxon>
        <taxon>Pseudomonadati</taxon>
        <taxon>Pseudomonadota</taxon>
        <taxon>Alphaproteobacteria</taxon>
        <taxon>Hyphomicrobiales</taxon>
        <taxon>Xanthobacteraceae</taxon>
        <taxon>Starkeya</taxon>
    </lineage>
</organism>
<dbReference type="InterPro" id="IPR016154">
    <property type="entry name" value="Heat_shock_Hsp33_C"/>
</dbReference>
<keyword evidence="5" id="KW-0676">Redox-active center</keyword>
<dbReference type="AlphaFoldDB" id="A0A5S9Q8P3"/>
<dbReference type="NCBIfam" id="NF002386">
    <property type="entry name" value="PRK01402.1"/>
    <property type="match status" value="1"/>
</dbReference>
<reference evidence="6 7" key="1">
    <citation type="submission" date="2019-12" db="EMBL/GenBank/DDBJ databases">
        <authorList>
            <person name="Reyes-Prieto M."/>
        </authorList>
    </citation>
    <scope>NUCLEOTIDE SEQUENCE [LARGE SCALE GENOMIC DNA]</scope>
    <source>
        <strain evidence="6">HF14-78462</strain>
    </source>
</reference>
<evidence type="ECO:0000313" key="7">
    <source>
        <dbReference type="Proteomes" id="UP000433050"/>
    </source>
</evidence>
<evidence type="ECO:0000256" key="3">
    <source>
        <dbReference type="ARBA" id="ARBA00023157"/>
    </source>
</evidence>
<dbReference type="PANTHER" id="PTHR30111">
    <property type="entry name" value="33 KDA CHAPERONIN"/>
    <property type="match status" value="1"/>
</dbReference>
<dbReference type="SUPFAM" id="SSF64397">
    <property type="entry name" value="Hsp33 domain"/>
    <property type="match status" value="1"/>
</dbReference>
<evidence type="ECO:0000256" key="4">
    <source>
        <dbReference type="ARBA" id="ARBA00023186"/>
    </source>
</evidence>
<keyword evidence="2" id="KW-0862">Zinc</keyword>
<dbReference type="GO" id="GO:0044183">
    <property type="term" value="F:protein folding chaperone"/>
    <property type="evidence" value="ECO:0007669"/>
    <property type="project" value="TreeGrafter"/>
</dbReference>
<keyword evidence="1" id="KW-0963">Cytoplasm</keyword>
<dbReference type="InterPro" id="IPR000397">
    <property type="entry name" value="Heat_shock_Hsp33"/>
</dbReference>
<evidence type="ECO:0000256" key="5">
    <source>
        <dbReference type="ARBA" id="ARBA00023284"/>
    </source>
</evidence>
<accession>A0A5S9Q8P3</accession>
<keyword evidence="4" id="KW-0143">Chaperone</keyword>
<dbReference type="Gene3D" id="3.55.30.10">
    <property type="entry name" value="Hsp33 domain"/>
    <property type="match status" value="1"/>
</dbReference>
<dbReference type="SUPFAM" id="SSF118352">
    <property type="entry name" value="HSP33 redox switch-like"/>
    <property type="match status" value="1"/>
</dbReference>
<evidence type="ECO:0000256" key="1">
    <source>
        <dbReference type="ARBA" id="ARBA00022490"/>
    </source>
</evidence>
<dbReference type="GO" id="GO:0005737">
    <property type="term" value="C:cytoplasm"/>
    <property type="evidence" value="ECO:0007669"/>
    <property type="project" value="InterPro"/>
</dbReference>
<dbReference type="PIRSF" id="PIRSF005261">
    <property type="entry name" value="Heat_shock_Hsp33"/>
    <property type="match status" value="1"/>
</dbReference>
<dbReference type="GO" id="GO:0051082">
    <property type="term" value="F:unfolded protein binding"/>
    <property type="evidence" value="ECO:0007669"/>
    <property type="project" value="InterPro"/>
</dbReference>
<dbReference type="PANTHER" id="PTHR30111:SF1">
    <property type="entry name" value="33 KDA CHAPERONIN"/>
    <property type="match status" value="1"/>
</dbReference>
<proteinExistence type="predicted"/>
<dbReference type="Gene3D" id="3.90.1280.10">
    <property type="entry name" value="HSP33 redox switch-like"/>
    <property type="match status" value="1"/>
</dbReference>